<comment type="caution">
    <text evidence="2">The sequence shown here is derived from an EMBL/GenBank/DDBJ whole genome shotgun (WGS) entry which is preliminary data.</text>
</comment>
<name>A0A8H4WWT7_9HYPO</name>
<dbReference type="AlphaFoldDB" id="A0A8H4WWT7"/>
<organism evidence="2 3">
    <name type="scientific">Fusarium gaditjirri</name>
    <dbReference type="NCBI Taxonomy" id="282569"/>
    <lineage>
        <taxon>Eukaryota</taxon>
        <taxon>Fungi</taxon>
        <taxon>Dikarya</taxon>
        <taxon>Ascomycota</taxon>
        <taxon>Pezizomycotina</taxon>
        <taxon>Sordariomycetes</taxon>
        <taxon>Hypocreomycetidae</taxon>
        <taxon>Hypocreales</taxon>
        <taxon>Nectriaceae</taxon>
        <taxon>Fusarium</taxon>
        <taxon>Fusarium nisikadoi species complex</taxon>
    </lineage>
</organism>
<sequence>MDLMSLTARDLSTKCLETFRICLTFRSIDPGLSNQHAPHDERFEYRLADFNLWIDGIGALAPSKASLDARLSERPIDLSLVKGNLVMLFQSLEDCLNLLKDNGSLEDALLDIDSALESLVTLSLAIRRTGRRSRLHKADRLFKPEEHTELRKHLEAIILLRPGPGPCYQDDEFRNKMNSLTPLQKHLVTANLKRRNRFIQAQLHSLGLKKRSISFELPTPEPIQQALSPVPSPSRDIGKVTDPITSDTTEQVCKPMQAPMSVTSASIPENNGEDISSIMTSSAQTRMGIESCPLCEVKGDVDSPELIDHVFEHVHDFSLRSLPWPRPSEVDIGGEVGFFNPERGEAVSIIQWLEFYEHDAEEINLTLKLSACDYGRLAIIKKQIGSEGHDKLGLDIGFAEEHGDESAEAETDISQLTQDNLELVKEARYLLLCHQCFAKWYGDEYGLDCPKCQSAITEIVEPESDSPDLLESGFRWFTDRLFSRKKADDIEPGLDRTPLRTWFNL</sequence>
<dbReference type="EMBL" id="JABFAI010000146">
    <property type="protein sequence ID" value="KAF4952940.1"/>
    <property type="molecule type" value="Genomic_DNA"/>
</dbReference>
<reference evidence="2" key="1">
    <citation type="journal article" date="2020" name="BMC Genomics">
        <title>Correction to: Identification and distribution of gene clusters required for synthesis of sphingolipid metabolism inhibitors in diverse species of the filamentous fungus Fusarium.</title>
        <authorList>
            <person name="Kim H.S."/>
            <person name="Lohmar J.M."/>
            <person name="Busman M."/>
            <person name="Brown D.W."/>
            <person name="Naumann T.A."/>
            <person name="Divon H.H."/>
            <person name="Lysoe E."/>
            <person name="Uhlig S."/>
            <person name="Proctor R.H."/>
        </authorList>
    </citation>
    <scope>NUCLEOTIDE SEQUENCE</scope>
    <source>
        <strain evidence="2">NRRL 45417</strain>
    </source>
</reference>
<proteinExistence type="predicted"/>
<accession>A0A8H4WWT7</accession>
<keyword evidence="1" id="KW-0175">Coiled coil</keyword>
<keyword evidence="3" id="KW-1185">Reference proteome</keyword>
<reference evidence="2" key="2">
    <citation type="submission" date="2020-05" db="EMBL/GenBank/DDBJ databases">
        <authorList>
            <person name="Kim H.-S."/>
            <person name="Proctor R.H."/>
            <person name="Brown D.W."/>
        </authorList>
    </citation>
    <scope>NUCLEOTIDE SEQUENCE</scope>
    <source>
        <strain evidence="2">NRRL 45417</strain>
    </source>
</reference>
<evidence type="ECO:0000313" key="2">
    <source>
        <dbReference type="EMBL" id="KAF4952940.1"/>
    </source>
</evidence>
<dbReference type="OrthoDB" id="20872at2759"/>
<evidence type="ECO:0000313" key="3">
    <source>
        <dbReference type="Proteomes" id="UP000604273"/>
    </source>
</evidence>
<dbReference type="Proteomes" id="UP000604273">
    <property type="component" value="Unassembled WGS sequence"/>
</dbReference>
<evidence type="ECO:0000256" key="1">
    <source>
        <dbReference type="SAM" id="Coils"/>
    </source>
</evidence>
<gene>
    <name evidence="2" type="ORF">FGADI_6373</name>
</gene>
<protein>
    <submittedName>
        <fullName evidence="2">Uncharacterized protein</fullName>
    </submittedName>
</protein>
<feature type="coiled-coil region" evidence="1">
    <location>
        <begin position="399"/>
        <end position="426"/>
    </location>
</feature>